<evidence type="ECO:0000313" key="3">
    <source>
        <dbReference type="Proteomes" id="UP000324222"/>
    </source>
</evidence>
<keyword evidence="3" id="KW-1185">Reference proteome</keyword>
<evidence type="ECO:0000313" key="2">
    <source>
        <dbReference type="EMBL" id="MPD06022.1"/>
    </source>
</evidence>
<proteinExistence type="predicted"/>
<dbReference type="AlphaFoldDB" id="A0A5B7K6K4"/>
<evidence type="ECO:0000256" key="1">
    <source>
        <dbReference type="SAM" id="MobiDB-lite"/>
    </source>
</evidence>
<organism evidence="2 3">
    <name type="scientific">Portunus trituberculatus</name>
    <name type="common">Swimming crab</name>
    <name type="synonym">Neptunus trituberculatus</name>
    <dbReference type="NCBI Taxonomy" id="210409"/>
    <lineage>
        <taxon>Eukaryota</taxon>
        <taxon>Metazoa</taxon>
        <taxon>Ecdysozoa</taxon>
        <taxon>Arthropoda</taxon>
        <taxon>Crustacea</taxon>
        <taxon>Multicrustacea</taxon>
        <taxon>Malacostraca</taxon>
        <taxon>Eumalacostraca</taxon>
        <taxon>Eucarida</taxon>
        <taxon>Decapoda</taxon>
        <taxon>Pleocyemata</taxon>
        <taxon>Brachyura</taxon>
        <taxon>Eubrachyura</taxon>
        <taxon>Portunoidea</taxon>
        <taxon>Portunidae</taxon>
        <taxon>Portuninae</taxon>
        <taxon>Portunus</taxon>
    </lineage>
</organism>
<accession>A0A5B7K6K4</accession>
<sequence>MTPQLIIRMTFENSPRYRRIQAIMGRGSEKVTHIGRVMGQEEWRKRNGAKSRVKPRGRGGV</sequence>
<dbReference type="Proteomes" id="UP000324222">
    <property type="component" value="Unassembled WGS sequence"/>
</dbReference>
<name>A0A5B7K6K4_PORTR</name>
<reference evidence="2 3" key="1">
    <citation type="submission" date="2019-05" db="EMBL/GenBank/DDBJ databases">
        <title>Another draft genome of Portunus trituberculatus and its Hox gene families provides insights of decapod evolution.</title>
        <authorList>
            <person name="Jeong J.-H."/>
            <person name="Song I."/>
            <person name="Kim S."/>
            <person name="Choi T."/>
            <person name="Kim D."/>
            <person name="Ryu S."/>
            <person name="Kim W."/>
        </authorList>
    </citation>
    <scope>NUCLEOTIDE SEQUENCE [LARGE SCALE GENOMIC DNA]</scope>
    <source>
        <tissue evidence="2">Muscle</tissue>
    </source>
</reference>
<dbReference type="EMBL" id="VSRR010148970">
    <property type="protein sequence ID" value="MPD06022.1"/>
    <property type="molecule type" value="Genomic_DNA"/>
</dbReference>
<gene>
    <name evidence="2" type="ORF">E2C01_101801</name>
</gene>
<feature type="region of interest" description="Disordered" evidence="1">
    <location>
        <begin position="40"/>
        <end position="61"/>
    </location>
</feature>
<comment type="caution">
    <text evidence="2">The sequence shown here is derived from an EMBL/GenBank/DDBJ whole genome shotgun (WGS) entry which is preliminary data.</text>
</comment>
<feature type="compositionally biased region" description="Basic residues" evidence="1">
    <location>
        <begin position="46"/>
        <end position="61"/>
    </location>
</feature>
<protein>
    <submittedName>
        <fullName evidence="2">Uncharacterized protein</fullName>
    </submittedName>
</protein>